<dbReference type="InterPro" id="IPR036465">
    <property type="entry name" value="vWFA_dom_sf"/>
</dbReference>
<evidence type="ECO:0000313" key="3">
    <source>
        <dbReference type="Proteomes" id="UP001486808"/>
    </source>
</evidence>
<dbReference type="Gene3D" id="3.40.50.410">
    <property type="entry name" value="von Willebrand factor, type A domain"/>
    <property type="match status" value="1"/>
</dbReference>
<dbReference type="PANTHER" id="PTHR33608:SF12">
    <property type="entry name" value="DUF58 DOMAIN-CONTAINING PROTEIN"/>
    <property type="match status" value="1"/>
</dbReference>
<gene>
    <name evidence="2" type="ORF">NBRC116187_19090</name>
</gene>
<dbReference type="RefSeq" id="WP_353388181.1">
    <property type="nucleotide sequence ID" value="NZ_BAABWD010000002.1"/>
</dbReference>
<dbReference type="Pfam" id="PF01882">
    <property type="entry name" value="DUF58"/>
    <property type="match status" value="1"/>
</dbReference>
<dbReference type="PANTHER" id="PTHR33608">
    <property type="entry name" value="BLL2464 PROTEIN"/>
    <property type="match status" value="1"/>
</dbReference>
<accession>A0ABP9ZQ03</accession>
<sequence>MAFFPNRRPAEPAAASAMPGVADTRVHVDLTHLRGLEGHAKALSLLPRQPASSVLSGRHGSRLRGRGLDFLELRGYLPSDDVRNIDWRVTARTGEPHVRVFTEERDRPALIVVDQRMSMFFGSQHAMKSVTAAEAAALLAFAVLAQQDRVGGVVVTDSQVEEFRPARSRAGVMHFLQALAAANQALHADAAAPAPTSLDRVLESVARLARRDHLIIVLSDFDVIGPHSDSLLSALCQHNDVVLAPVTDPLAEQLPHDLRQVVSDGRQQALLSTADQHVRAKLDGVSQARREQLLDWQRRFGLSIAPLSASEDAVLQLHRLLGVTRGRR</sequence>
<dbReference type="SUPFAM" id="SSF53300">
    <property type="entry name" value="vWA-like"/>
    <property type="match status" value="1"/>
</dbReference>
<feature type="domain" description="DUF58" evidence="1">
    <location>
        <begin position="72"/>
        <end position="289"/>
    </location>
</feature>
<keyword evidence="3" id="KW-1185">Reference proteome</keyword>
<organism evidence="2 3">
    <name type="scientific">Halopseudomonas sabulinigri</name>
    <dbReference type="NCBI Taxonomy" id="472181"/>
    <lineage>
        <taxon>Bacteria</taxon>
        <taxon>Pseudomonadati</taxon>
        <taxon>Pseudomonadota</taxon>
        <taxon>Gammaproteobacteria</taxon>
        <taxon>Pseudomonadales</taxon>
        <taxon>Pseudomonadaceae</taxon>
        <taxon>Halopseudomonas</taxon>
    </lineage>
</organism>
<comment type="caution">
    <text evidence="2">The sequence shown here is derived from an EMBL/GenBank/DDBJ whole genome shotgun (WGS) entry which is preliminary data.</text>
</comment>
<name>A0ABP9ZQ03_9GAMM</name>
<dbReference type="EMBL" id="BAABWD010000002">
    <property type="protein sequence ID" value="GAA6131549.1"/>
    <property type="molecule type" value="Genomic_DNA"/>
</dbReference>
<proteinExistence type="predicted"/>
<dbReference type="InterPro" id="IPR002881">
    <property type="entry name" value="DUF58"/>
</dbReference>
<reference evidence="2 3" key="1">
    <citation type="submission" date="2024-04" db="EMBL/GenBank/DDBJ databases">
        <title>Draft genome sequence of Halopseudomonas sabulinigri NBRC 116187.</title>
        <authorList>
            <person name="Miyakawa T."/>
            <person name="Kusuya Y."/>
            <person name="Miura T."/>
        </authorList>
    </citation>
    <scope>NUCLEOTIDE SEQUENCE [LARGE SCALE GENOMIC DNA]</scope>
    <source>
        <strain evidence="2 3">4NH20-0042</strain>
    </source>
</reference>
<dbReference type="Proteomes" id="UP001486808">
    <property type="component" value="Unassembled WGS sequence"/>
</dbReference>
<protein>
    <submittedName>
        <fullName evidence="2">DUF58 domain-containing protein</fullName>
    </submittedName>
</protein>
<evidence type="ECO:0000259" key="1">
    <source>
        <dbReference type="Pfam" id="PF01882"/>
    </source>
</evidence>
<evidence type="ECO:0000313" key="2">
    <source>
        <dbReference type="EMBL" id="GAA6131549.1"/>
    </source>
</evidence>